<accession>A0A923RSU0</accession>
<evidence type="ECO:0000256" key="2">
    <source>
        <dbReference type="ARBA" id="ARBA00023002"/>
    </source>
</evidence>
<reference evidence="4" key="1">
    <citation type="submission" date="2020-08" db="EMBL/GenBank/DDBJ databases">
        <title>Genome public.</title>
        <authorList>
            <person name="Liu C."/>
            <person name="Sun Q."/>
        </authorList>
    </citation>
    <scope>NUCLEOTIDE SEQUENCE</scope>
    <source>
        <strain evidence="4">BX1005</strain>
    </source>
</reference>
<dbReference type="Proteomes" id="UP000606720">
    <property type="component" value="Unassembled WGS sequence"/>
</dbReference>
<dbReference type="PRINTS" id="PR00469">
    <property type="entry name" value="PNDRDTASEII"/>
</dbReference>
<evidence type="ECO:0000259" key="3">
    <source>
        <dbReference type="Pfam" id="PF07992"/>
    </source>
</evidence>
<protein>
    <submittedName>
        <fullName evidence="4">NAD(P)/FAD-dependent oxidoreductase</fullName>
    </submittedName>
</protein>
<keyword evidence="1" id="KW-0285">Flavoprotein</keyword>
<dbReference type="SUPFAM" id="SSF51905">
    <property type="entry name" value="FAD/NAD(P)-binding domain"/>
    <property type="match status" value="1"/>
</dbReference>
<evidence type="ECO:0000313" key="4">
    <source>
        <dbReference type="EMBL" id="MBC5713978.1"/>
    </source>
</evidence>
<dbReference type="Gene3D" id="3.50.50.60">
    <property type="entry name" value="FAD/NAD(P)-binding domain"/>
    <property type="match status" value="2"/>
</dbReference>
<proteinExistence type="predicted"/>
<dbReference type="Pfam" id="PF07992">
    <property type="entry name" value="Pyr_redox_2"/>
    <property type="match status" value="2"/>
</dbReference>
<keyword evidence="5" id="KW-1185">Reference proteome</keyword>
<feature type="domain" description="FAD/NAD(P)-binding" evidence="3">
    <location>
        <begin position="4"/>
        <end position="148"/>
    </location>
</feature>
<name>A0A923RSU0_9FIRM</name>
<dbReference type="EMBL" id="JACOPH010000004">
    <property type="protein sequence ID" value="MBC5713978.1"/>
    <property type="molecule type" value="Genomic_DNA"/>
</dbReference>
<organism evidence="4 5">
    <name type="scientific">Roseburia zhanii</name>
    <dbReference type="NCBI Taxonomy" id="2763064"/>
    <lineage>
        <taxon>Bacteria</taxon>
        <taxon>Bacillati</taxon>
        <taxon>Bacillota</taxon>
        <taxon>Clostridia</taxon>
        <taxon>Lachnospirales</taxon>
        <taxon>Lachnospiraceae</taxon>
        <taxon>Roseburia</taxon>
    </lineage>
</organism>
<dbReference type="RefSeq" id="WP_186866756.1">
    <property type="nucleotide sequence ID" value="NZ_JACOPH010000004.1"/>
</dbReference>
<dbReference type="InterPro" id="IPR023753">
    <property type="entry name" value="FAD/NAD-binding_dom"/>
</dbReference>
<evidence type="ECO:0000256" key="1">
    <source>
        <dbReference type="ARBA" id="ARBA00022630"/>
    </source>
</evidence>
<dbReference type="InterPro" id="IPR036188">
    <property type="entry name" value="FAD/NAD-bd_sf"/>
</dbReference>
<dbReference type="AlphaFoldDB" id="A0A923RSU0"/>
<keyword evidence="2" id="KW-0560">Oxidoreductase</keyword>
<dbReference type="PANTHER" id="PTHR48105">
    <property type="entry name" value="THIOREDOXIN REDUCTASE 1-RELATED-RELATED"/>
    <property type="match status" value="1"/>
</dbReference>
<comment type="caution">
    <text evidence="4">The sequence shown here is derived from an EMBL/GenBank/DDBJ whole genome shotgun (WGS) entry which is preliminary data.</text>
</comment>
<feature type="domain" description="FAD/NAD(P)-binding" evidence="3">
    <location>
        <begin position="180"/>
        <end position="271"/>
    </location>
</feature>
<dbReference type="GO" id="GO:0016491">
    <property type="term" value="F:oxidoreductase activity"/>
    <property type="evidence" value="ECO:0007669"/>
    <property type="project" value="UniProtKB-KW"/>
</dbReference>
<dbReference type="InterPro" id="IPR050097">
    <property type="entry name" value="Ferredoxin-NADP_redctase_2"/>
</dbReference>
<sequence>MERYDIAIIGTGPAGLEAAVTAKIRNKNILLLGNKSLSNKIEKAHTIKNYLGLPEISGEDLQNSFKKHLEQMEIEITEDKVNAVYSMGNYFAIQGHGGIYEATAVILACGLSTVKEFSGELENLGRGVSYCATCDGMLYKGKNVVVIGYTKEDEKEADYLAEIVNKVIYLPMYQEETDHDARIEVVRDQNPTGIEKQDNRCILQTDSGKIEADGIFILRESVAPSQLVPGLAIEKNHVIVDREQRTNIAGLFACGDITGAPYQYIKAAGEGNVAALSAVNYLSDKTKQQ</sequence>
<dbReference type="PRINTS" id="PR00368">
    <property type="entry name" value="FADPNR"/>
</dbReference>
<evidence type="ECO:0000313" key="5">
    <source>
        <dbReference type="Proteomes" id="UP000606720"/>
    </source>
</evidence>
<gene>
    <name evidence="4" type="ORF">H8S17_07090</name>
</gene>